<dbReference type="Gene3D" id="3.30.70.1230">
    <property type="entry name" value="Nucleotide cyclase"/>
    <property type="match status" value="1"/>
</dbReference>
<evidence type="ECO:0000259" key="1">
    <source>
        <dbReference type="PROSITE" id="PS50125"/>
    </source>
</evidence>
<dbReference type="PANTHER" id="PTHR43081">
    <property type="entry name" value="ADENYLATE CYCLASE, TERMINAL-DIFFERENTIATION SPECIFIC-RELATED"/>
    <property type="match status" value="1"/>
</dbReference>
<keyword evidence="3" id="KW-1185">Reference proteome</keyword>
<evidence type="ECO:0000313" key="2">
    <source>
        <dbReference type="EMBL" id="TGN20092.1"/>
    </source>
</evidence>
<dbReference type="InterPro" id="IPR029787">
    <property type="entry name" value="Nucleotide_cyclase"/>
</dbReference>
<evidence type="ECO:0000313" key="3">
    <source>
        <dbReference type="Proteomes" id="UP000298058"/>
    </source>
</evidence>
<dbReference type="GO" id="GO:0004016">
    <property type="term" value="F:adenylate cyclase activity"/>
    <property type="evidence" value="ECO:0007669"/>
    <property type="project" value="UniProtKB-ARBA"/>
</dbReference>
<dbReference type="SUPFAM" id="SSF55073">
    <property type="entry name" value="Nucleotide cyclase"/>
    <property type="match status" value="1"/>
</dbReference>
<sequence length="217" mass="24211">MGQKRTIATSASEERLEKLLEERLKPGADKEFIDNRIWDLFGESWCVMFTDLSGFSRGVAKFGIIHFLQTIYESQRILIPVLDEYDGILLKDEGDSFLVLFRNTNKAIQCAIQMQKTVKKYNEGKLAEEQILLCVGLGYGKILKIGDTDVFGSEVNAASKLGEDTAKAWDILVTSSVKENAETASGYGFAEIEDVPPGSDGAYRLLYSLDDSKWVVM</sequence>
<dbReference type="OrthoDB" id="335689at2"/>
<comment type="caution">
    <text evidence="2">The sequence shown here is derived from an EMBL/GenBank/DDBJ whole genome shotgun (WGS) entry which is preliminary data.</text>
</comment>
<feature type="domain" description="Guanylate cyclase" evidence="1">
    <location>
        <begin position="46"/>
        <end position="162"/>
    </location>
</feature>
<dbReference type="EMBL" id="RQHW01000016">
    <property type="protein sequence ID" value="TGN20092.1"/>
    <property type="molecule type" value="Genomic_DNA"/>
</dbReference>
<organism evidence="2 3">
    <name type="scientific">Leptospira idonii</name>
    <dbReference type="NCBI Taxonomy" id="1193500"/>
    <lineage>
        <taxon>Bacteria</taxon>
        <taxon>Pseudomonadati</taxon>
        <taxon>Spirochaetota</taxon>
        <taxon>Spirochaetia</taxon>
        <taxon>Leptospirales</taxon>
        <taxon>Leptospiraceae</taxon>
        <taxon>Leptospira</taxon>
    </lineage>
</organism>
<proteinExistence type="predicted"/>
<dbReference type="GO" id="GO:0009190">
    <property type="term" value="P:cyclic nucleotide biosynthetic process"/>
    <property type="evidence" value="ECO:0007669"/>
    <property type="project" value="InterPro"/>
</dbReference>
<reference evidence="2" key="1">
    <citation type="journal article" date="2019" name="PLoS Negl. Trop. Dis.">
        <title>Revisiting the worldwide diversity of Leptospira species in the environment.</title>
        <authorList>
            <person name="Vincent A.T."/>
            <person name="Schiettekatte O."/>
            <person name="Bourhy P."/>
            <person name="Veyrier F.J."/>
            <person name="Picardeau M."/>
        </authorList>
    </citation>
    <scope>NUCLEOTIDE SEQUENCE [LARGE SCALE GENOMIC DNA]</scope>
    <source>
        <strain evidence="2">201300427</strain>
    </source>
</reference>
<dbReference type="InterPro" id="IPR050697">
    <property type="entry name" value="Adenylyl/Guanylyl_Cyclase_3/4"/>
</dbReference>
<protein>
    <submittedName>
        <fullName evidence="2">Adenylate/guanylate cyclase domain-containing protein</fullName>
    </submittedName>
</protein>
<dbReference type="RefSeq" id="WP_135759488.1">
    <property type="nucleotide sequence ID" value="NZ_RQHW01000016.1"/>
</dbReference>
<dbReference type="PANTHER" id="PTHR43081:SF1">
    <property type="entry name" value="ADENYLATE CYCLASE, TERMINAL-DIFFERENTIATION SPECIFIC"/>
    <property type="match status" value="1"/>
</dbReference>
<dbReference type="InterPro" id="IPR001054">
    <property type="entry name" value="A/G_cyclase"/>
</dbReference>
<dbReference type="GO" id="GO:0035556">
    <property type="term" value="P:intracellular signal transduction"/>
    <property type="evidence" value="ECO:0007669"/>
    <property type="project" value="InterPro"/>
</dbReference>
<dbReference type="Pfam" id="PF00211">
    <property type="entry name" value="Guanylate_cyc"/>
    <property type="match status" value="1"/>
</dbReference>
<name>A0A4R9M1X8_9LEPT</name>
<dbReference type="PROSITE" id="PS50125">
    <property type="entry name" value="GUANYLATE_CYCLASE_2"/>
    <property type="match status" value="1"/>
</dbReference>
<dbReference type="CDD" id="cd07302">
    <property type="entry name" value="CHD"/>
    <property type="match status" value="1"/>
</dbReference>
<dbReference type="Proteomes" id="UP000298058">
    <property type="component" value="Unassembled WGS sequence"/>
</dbReference>
<dbReference type="AlphaFoldDB" id="A0A4R9M1X8"/>
<gene>
    <name evidence="2" type="ORF">EHS15_05175</name>
</gene>
<accession>A0A4R9M1X8</accession>